<sequence>MMATVLDSNGSQSDSFKVESGVKQGCVIAPTLFSIFITMILHLVDGKLPTGVEIIYWTDGKLFNLSRLKAKTKVTTTSVIELQYADDNVVCAHSEEGLQATLNTFAEAYEKLGLSLNIEKTKVLFQQAPANPSAMPGIQVNGVTLENVDHFHYLGSHLSTKVNIDTEIKHRLSSASAAFFQMKQRVFEDRDIRRDTKVLVYKAIVLPTLLYACETWTVYRHHTQLLEYFHQCCLKKILQIAWEDRRTNASVLEEAKTSIEAMLLRHQLRWTGHIVQMLDHRLPKQMLYSELKNGKRNVGGQEKRFKDGLKANLKNCGIDTENWEALALECSNWRSAVTSSAAEGLRKKRAKRKARQVNPDRDRLPPGN</sequence>
<feature type="domain" description="Reverse transcriptase" evidence="4">
    <location>
        <begin position="1"/>
        <end position="158"/>
    </location>
</feature>
<dbReference type="InterPro" id="IPR043502">
    <property type="entry name" value="DNA/RNA_pol_sf"/>
</dbReference>
<dbReference type="Pfam" id="PF00078">
    <property type="entry name" value="RVT_1"/>
    <property type="match status" value="1"/>
</dbReference>
<dbReference type="Gene3D" id="3.30.70.270">
    <property type="match status" value="1"/>
</dbReference>
<reference evidence="5 6" key="1">
    <citation type="submission" date="2009-12" db="EMBL/GenBank/DDBJ databases">
        <title>The Genome Sequence of Anolis carolinensis (Green Anole Lizard).</title>
        <authorList>
            <consortium name="The Genome Sequencing Platform"/>
            <person name="Di Palma F."/>
            <person name="Alfoldi J."/>
            <person name="Heiman D."/>
            <person name="Young S."/>
            <person name="Grabherr M."/>
            <person name="Johnson J."/>
            <person name="Lander E.S."/>
            <person name="Lindblad-Toh K."/>
        </authorList>
    </citation>
    <scope>NUCLEOTIDE SEQUENCE [LARGE SCALE GENOMIC DNA]</scope>
    <source>
        <strain evidence="5 6">JBL SC #1</strain>
    </source>
</reference>
<organism evidence="5 6">
    <name type="scientific">Anolis carolinensis</name>
    <name type="common">Green anole</name>
    <name type="synonym">American chameleon</name>
    <dbReference type="NCBI Taxonomy" id="28377"/>
    <lineage>
        <taxon>Eukaryota</taxon>
        <taxon>Metazoa</taxon>
        <taxon>Chordata</taxon>
        <taxon>Craniata</taxon>
        <taxon>Vertebrata</taxon>
        <taxon>Euteleostomi</taxon>
        <taxon>Lepidosauria</taxon>
        <taxon>Squamata</taxon>
        <taxon>Bifurcata</taxon>
        <taxon>Unidentata</taxon>
        <taxon>Episquamata</taxon>
        <taxon>Toxicofera</taxon>
        <taxon>Iguania</taxon>
        <taxon>Dactyloidae</taxon>
        <taxon>Anolis</taxon>
    </lineage>
</organism>
<evidence type="ECO:0000256" key="3">
    <source>
        <dbReference type="SAM" id="MobiDB-lite"/>
    </source>
</evidence>
<dbReference type="InParanoid" id="A0A803TRR0"/>
<evidence type="ECO:0000313" key="5">
    <source>
        <dbReference type="Ensembl" id="ENSACAP00000037900.1"/>
    </source>
</evidence>
<reference evidence="5" key="2">
    <citation type="submission" date="2025-08" db="UniProtKB">
        <authorList>
            <consortium name="Ensembl"/>
        </authorList>
    </citation>
    <scope>IDENTIFICATION</scope>
</reference>
<dbReference type="PANTHER" id="PTHR47027">
    <property type="entry name" value="REVERSE TRANSCRIPTASE DOMAIN-CONTAINING PROTEIN"/>
    <property type="match status" value="1"/>
</dbReference>
<protein>
    <recommendedName>
        <fullName evidence="2">ribonuclease H</fullName>
        <ecNumber evidence="2">3.1.26.4</ecNumber>
    </recommendedName>
</protein>
<reference evidence="5" key="3">
    <citation type="submission" date="2025-09" db="UniProtKB">
        <authorList>
            <consortium name="Ensembl"/>
        </authorList>
    </citation>
    <scope>IDENTIFICATION</scope>
</reference>
<dbReference type="EC" id="3.1.26.4" evidence="2"/>
<feature type="compositionally biased region" description="Basic residues" evidence="3">
    <location>
        <begin position="346"/>
        <end position="355"/>
    </location>
</feature>
<dbReference type="PANTHER" id="PTHR47027:SF30">
    <property type="entry name" value="THAP-TYPE DOMAIN-CONTAINING PROTEIN"/>
    <property type="match status" value="1"/>
</dbReference>
<dbReference type="SUPFAM" id="SSF56672">
    <property type="entry name" value="DNA/RNA polymerases"/>
    <property type="match status" value="1"/>
</dbReference>
<feature type="compositionally biased region" description="Basic and acidic residues" evidence="3">
    <location>
        <begin position="358"/>
        <end position="368"/>
    </location>
</feature>
<keyword evidence="6" id="KW-1185">Reference proteome</keyword>
<dbReference type="InterPro" id="IPR000477">
    <property type="entry name" value="RT_dom"/>
</dbReference>
<dbReference type="GeneTree" id="ENSGT00940000162286"/>
<dbReference type="GO" id="GO:0004523">
    <property type="term" value="F:RNA-DNA hybrid ribonuclease activity"/>
    <property type="evidence" value="ECO:0007669"/>
    <property type="project" value="UniProtKB-EC"/>
</dbReference>
<proteinExistence type="inferred from homology"/>
<evidence type="ECO:0000256" key="2">
    <source>
        <dbReference type="ARBA" id="ARBA00012180"/>
    </source>
</evidence>
<accession>A0A803TRR0</accession>
<evidence type="ECO:0000256" key="1">
    <source>
        <dbReference type="ARBA" id="ARBA00010879"/>
    </source>
</evidence>
<dbReference type="Proteomes" id="UP000001646">
    <property type="component" value="Chromosome 1"/>
</dbReference>
<dbReference type="AlphaFoldDB" id="A0A803TRR0"/>
<name>A0A803TRR0_ANOCA</name>
<dbReference type="InterPro" id="IPR043128">
    <property type="entry name" value="Rev_trsase/Diguanyl_cyclase"/>
</dbReference>
<evidence type="ECO:0000313" key="6">
    <source>
        <dbReference type="Proteomes" id="UP000001646"/>
    </source>
</evidence>
<dbReference type="Ensembl" id="ENSACAT00000054781.1">
    <property type="protein sequence ID" value="ENSACAP00000037900.1"/>
    <property type="gene ID" value="ENSACAG00000036037.1"/>
</dbReference>
<dbReference type="PROSITE" id="PS50878">
    <property type="entry name" value="RT_POL"/>
    <property type="match status" value="1"/>
</dbReference>
<evidence type="ECO:0000259" key="4">
    <source>
        <dbReference type="PROSITE" id="PS50878"/>
    </source>
</evidence>
<comment type="similarity">
    <text evidence="1">Belongs to the beta type-B retroviral polymerase family. HERV class-II K(HML-2) pol subfamily.</text>
</comment>
<feature type="region of interest" description="Disordered" evidence="3">
    <location>
        <begin position="341"/>
        <end position="368"/>
    </location>
</feature>